<name>A0A645DQ18_9ZZZZ</name>
<reference evidence="2" key="1">
    <citation type="submission" date="2019-08" db="EMBL/GenBank/DDBJ databases">
        <authorList>
            <person name="Kucharzyk K."/>
            <person name="Murdoch R.W."/>
            <person name="Higgins S."/>
            <person name="Loffler F."/>
        </authorList>
    </citation>
    <scope>NUCLEOTIDE SEQUENCE</scope>
</reference>
<sequence length="154" mass="16508">MSRHSPTCHTGGRSPRNSRSAVPASGSAFAEQKPSLSKANEAQPLVSTRISLRISISATSAMAFSYTTRGLLQPTRLTMPRMRPARSASAMVRRPSGKYPFAHSTENPVSASTSYCGIRTGTSRRAAKLSMPRRTIAIASSPIRSRLPSSWSSA</sequence>
<feature type="compositionally biased region" description="Polar residues" evidence="1">
    <location>
        <begin position="34"/>
        <end position="43"/>
    </location>
</feature>
<dbReference type="EMBL" id="VSSQ01038473">
    <property type="protein sequence ID" value="MPM91417.1"/>
    <property type="molecule type" value="Genomic_DNA"/>
</dbReference>
<evidence type="ECO:0000256" key="1">
    <source>
        <dbReference type="SAM" id="MobiDB-lite"/>
    </source>
</evidence>
<feature type="region of interest" description="Disordered" evidence="1">
    <location>
        <begin position="1"/>
        <end position="43"/>
    </location>
</feature>
<evidence type="ECO:0000313" key="2">
    <source>
        <dbReference type="EMBL" id="MPM91417.1"/>
    </source>
</evidence>
<organism evidence="2">
    <name type="scientific">bioreactor metagenome</name>
    <dbReference type="NCBI Taxonomy" id="1076179"/>
    <lineage>
        <taxon>unclassified sequences</taxon>
        <taxon>metagenomes</taxon>
        <taxon>ecological metagenomes</taxon>
    </lineage>
</organism>
<accession>A0A645DQ18</accession>
<protein>
    <submittedName>
        <fullName evidence="2">Uncharacterized protein</fullName>
    </submittedName>
</protein>
<feature type="region of interest" description="Disordered" evidence="1">
    <location>
        <begin position="81"/>
        <end position="112"/>
    </location>
</feature>
<gene>
    <name evidence="2" type="ORF">SDC9_138546</name>
</gene>
<dbReference type="AlphaFoldDB" id="A0A645DQ18"/>
<comment type="caution">
    <text evidence="2">The sequence shown here is derived from an EMBL/GenBank/DDBJ whole genome shotgun (WGS) entry which is preliminary data.</text>
</comment>
<proteinExistence type="predicted"/>